<dbReference type="EMBL" id="CP040058">
    <property type="protein sequence ID" value="QCP33728.1"/>
    <property type="molecule type" value="Genomic_DNA"/>
</dbReference>
<dbReference type="AlphaFoldDB" id="A0A4P8I8B7"/>
<keyword evidence="3" id="KW-1185">Reference proteome</keyword>
<feature type="transmembrane region" description="Helical" evidence="1">
    <location>
        <begin position="60"/>
        <end position="82"/>
    </location>
</feature>
<organism evidence="2 3">
    <name type="scientific">Anaerostipes rhamnosivorans</name>
    <dbReference type="NCBI Taxonomy" id="1229621"/>
    <lineage>
        <taxon>Bacteria</taxon>
        <taxon>Bacillati</taxon>
        <taxon>Bacillota</taxon>
        <taxon>Clostridia</taxon>
        <taxon>Lachnospirales</taxon>
        <taxon>Lachnospiraceae</taxon>
        <taxon>Anaerostipes</taxon>
    </lineage>
</organism>
<name>A0A4P8I8B7_9FIRM</name>
<dbReference type="RefSeq" id="WP_137327366.1">
    <property type="nucleotide sequence ID" value="NZ_CP040058.1"/>
</dbReference>
<dbReference type="KEGG" id="arf:AR1Y2_0274"/>
<feature type="transmembrane region" description="Helical" evidence="1">
    <location>
        <begin position="26"/>
        <end position="48"/>
    </location>
</feature>
<keyword evidence="1" id="KW-0472">Membrane</keyword>
<protein>
    <recommendedName>
        <fullName evidence="4">DUF2178 domain-containing protein</fullName>
    </recommendedName>
</protein>
<dbReference type="Proteomes" id="UP000298653">
    <property type="component" value="Chromosome"/>
</dbReference>
<evidence type="ECO:0000313" key="3">
    <source>
        <dbReference type="Proteomes" id="UP000298653"/>
    </source>
</evidence>
<reference evidence="2 3" key="1">
    <citation type="submission" date="2019-05" db="EMBL/GenBank/DDBJ databases">
        <title>Complete genome sequencing of Anaerostipes rhamnosivorans.</title>
        <authorList>
            <person name="Bui T.P.N."/>
            <person name="de Vos W.M."/>
        </authorList>
    </citation>
    <scope>NUCLEOTIDE SEQUENCE [LARGE SCALE GENOMIC DNA]</scope>
    <source>
        <strain evidence="2 3">1y2</strain>
    </source>
</reference>
<feature type="transmembrane region" description="Helical" evidence="1">
    <location>
        <begin position="136"/>
        <end position="155"/>
    </location>
</feature>
<proteinExistence type="predicted"/>
<gene>
    <name evidence="2" type="ORF">AR1Y2_0274</name>
</gene>
<evidence type="ECO:0000256" key="1">
    <source>
        <dbReference type="SAM" id="Phobius"/>
    </source>
</evidence>
<dbReference type="OrthoDB" id="2049764at2"/>
<accession>A0A4P8I8B7</accession>
<evidence type="ECO:0008006" key="4">
    <source>
        <dbReference type="Google" id="ProtNLM"/>
    </source>
</evidence>
<sequence>MIGLFCASNAKNDEEYRKAVKKKQRYLIYLFIAGAVTLAVSLLAHSYWDVQINEHMLGAYAGVGTGLMAAALVLWIRFQLVLKNPAKLKELRLSNTDERNQEIGKKAYRFAATALIIALYGTWLIGGLWYPVLTKIVGVLVWVFLITYVVSYKVFERRM</sequence>
<evidence type="ECO:0000313" key="2">
    <source>
        <dbReference type="EMBL" id="QCP33728.1"/>
    </source>
</evidence>
<keyword evidence="1" id="KW-1133">Transmembrane helix</keyword>
<feature type="transmembrane region" description="Helical" evidence="1">
    <location>
        <begin position="107"/>
        <end position="130"/>
    </location>
</feature>
<keyword evidence="1" id="KW-0812">Transmembrane</keyword>